<accession>A0A9W6TY05</accession>
<dbReference type="AlphaFoldDB" id="A0A9W6TY05"/>
<proteinExistence type="predicted"/>
<organism evidence="2 3">
    <name type="scientific">Phytophthora lilii</name>
    <dbReference type="NCBI Taxonomy" id="2077276"/>
    <lineage>
        <taxon>Eukaryota</taxon>
        <taxon>Sar</taxon>
        <taxon>Stramenopiles</taxon>
        <taxon>Oomycota</taxon>
        <taxon>Peronosporomycetes</taxon>
        <taxon>Peronosporales</taxon>
        <taxon>Peronosporaceae</taxon>
        <taxon>Phytophthora</taxon>
    </lineage>
</organism>
<evidence type="ECO:0000256" key="1">
    <source>
        <dbReference type="SAM" id="MobiDB-lite"/>
    </source>
</evidence>
<protein>
    <submittedName>
        <fullName evidence="2">Unnamed protein product</fullName>
    </submittedName>
</protein>
<comment type="caution">
    <text evidence="2">The sequence shown here is derived from an EMBL/GenBank/DDBJ whole genome shotgun (WGS) entry which is preliminary data.</text>
</comment>
<feature type="region of interest" description="Disordered" evidence="1">
    <location>
        <begin position="25"/>
        <end position="52"/>
    </location>
</feature>
<evidence type="ECO:0000313" key="2">
    <source>
        <dbReference type="EMBL" id="GMF21464.1"/>
    </source>
</evidence>
<dbReference type="EMBL" id="BSXW01000409">
    <property type="protein sequence ID" value="GMF21464.1"/>
    <property type="molecule type" value="Genomic_DNA"/>
</dbReference>
<reference evidence="2" key="1">
    <citation type="submission" date="2023-04" db="EMBL/GenBank/DDBJ databases">
        <title>Phytophthora lilii NBRC 32176.</title>
        <authorList>
            <person name="Ichikawa N."/>
            <person name="Sato H."/>
            <person name="Tonouchi N."/>
        </authorList>
    </citation>
    <scope>NUCLEOTIDE SEQUENCE</scope>
    <source>
        <strain evidence="2">NBRC 32176</strain>
    </source>
</reference>
<dbReference type="Proteomes" id="UP001165083">
    <property type="component" value="Unassembled WGS sequence"/>
</dbReference>
<name>A0A9W6TY05_9STRA</name>
<keyword evidence="3" id="KW-1185">Reference proteome</keyword>
<sequence>MESSTLHSLLRINLLSTLTSNEVARKSHGHGLNQKPVPAAGKRRDALPPPAPAAGGPVVTRLVLWYDCRRQLAAMLASGMDEAVDSQEPADWGQLTLCCGPSRSRKLCFWPY</sequence>
<evidence type="ECO:0000313" key="3">
    <source>
        <dbReference type="Proteomes" id="UP001165083"/>
    </source>
</evidence>
<gene>
    <name evidence="2" type="ORF">Plil01_000846900</name>
</gene>